<keyword evidence="5" id="KW-1185">Reference proteome</keyword>
<dbReference type="PANTHER" id="PTHR23086">
    <property type="entry name" value="PHOSPHATIDYLINOSITOL-4-PHOSPHATE 5-KINASE"/>
    <property type="match status" value="1"/>
</dbReference>
<dbReference type="InterPro" id="IPR023610">
    <property type="entry name" value="PInositol-4/5-P-5/4-kinase"/>
</dbReference>
<keyword evidence="1" id="KW-0808">Transferase</keyword>
<reference evidence="4 5" key="1">
    <citation type="journal article" date="2018" name="Genome Biol. Evol.">
        <title>Multiple Roots of Fruiting Body Formation in Amoebozoa.</title>
        <authorList>
            <person name="Hillmann F."/>
            <person name="Forbes G."/>
            <person name="Novohradska S."/>
            <person name="Ferling I."/>
            <person name="Riege K."/>
            <person name="Groth M."/>
            <person name="Westermann M."/>
            <person name="Marz M."/>
            <person name="Spaller T."/>
            <person name="Winckler T."/>
            <person name="Schaap P."/>
            <person name="Glockner G."/>
        </authorList>
    </citation>
    <scope>NUCLEOTIDE SEQUENCE [LARGE SCALE GENOMIC DNA]</scope>
    <source>
        <strain evidence="4 5">Jena</strain>
    </source>
</reference>
<dbReference type="Pfam" id="PF00071">
    <property type="entry name" value="Ras"/>
    <property type="match status" value="1"/>
</dbReference>
<organism evidence="4 5">
    <name type="scientific">Planoprotostelium fungivorum</name>
    <dbReference type="NCBI Taxonomy" id="1890364"/>
    <lineage>
        <taxon>Eukaryota</taxon>
        <taxon>Amoebozoa</taxon>
        <taxon>Evosea</taxon>
        <taxon>Variosea</taxon>
        <taxon>Cavosteliida</taxon>
        <taxon>Cavosteliaceae</taxon>
        <taxon>Planoprotostelium</taxon>
    </lineage>
</organism>
<evidence type="ECO:0000256" key="1">
    <source>
        <dbReference type="PROSITE-ProRule" id="PRU00781"/>
    </source>
</evidence>
<dbReference type="STRING" id="1890364.A0A2P6N637"/>
<dbReference type="PROSITE" id="PS51421">
    <property type="entry name" value="RAS"/>
    <property type="match status" value="1"/>
</dbReference>
<dbReference type="PROSITE" id="PS51455">
    <property type="entry name" value="PIPK"/>
    <property type="match status" value="1"/>
</dbReference>
<dbReference type="SMART" id="SM00330">
    <property type="entry name" value="PIPKc"/>
    <property type="match status" value="1"/>
</dbReference>
<dbReference type="InterPro" id="IPR002498">
    <property type="entry name" value="PInositol-4-P-4/5-kinase_core"/>
</dbReference>
<dbReference type="GO" id="GO:0005886">
    <property type="term" value="C:plasma membrane"/>
    <property type="evidence" value="ECO:0007669"/>
    <property type="project" value="TreeGrafter"/>
</dbReference>
<dbReference type="SUPFAM" id="SSF56104">
    <property type="entry name" value="SAICAR synthase-like"/>
    <property type="match status" value="1"/>
</dbReference>
<dbReference type="GO" id="GO:0016308">
    <property type="term" value="F:1-phosphatidylinositol-4-phosphate 5-kinase activity"/>
    <property type="evidence" value="ECO:0007669"/>
    <property type="project" value="TreeGrafter"/>
</dbReference>
<evidence type="ECO:0000256" key="2">
    <source>
        <dbReference type="SAM" id="MobiDB-lite"/>
    </source>
</evidence>
<name>A0A2P6N637_9EUKA</name>
<evidence type="ECO:0000313" key="4">
    <source>
        <dbReference type="EMBL" id="PRP79416.1"/>
    </source>
</evidence>
<dbReference type="GO" id="GO:0003924">
    <property type="term" value="F:GTPase activity"/>
    <property type="evidence" value="ECO:0007669"/>
    <property type="project" value="InterPro"/>
</dbReference>
<dbReference type="PROSITE" id="PS51419">
    <property type="entry name" value="RAB"/>
    <property type="match status" value="1"/>
</dbReference>
<keyword evidence="1" id="KW-0547">Nucleotide-binding</keyword>
<dbReference type="SUPFAM" id="SSF52540">
    <property type="entry name" value="P-loop containing nucleoside triphosphate hydrolases"/>
    <property type="match status" value="1"/>
</dbReference>
<feature type="domain" description="PIPK" evidence="3">
    <location>
        <begin position="449"/>
        <end position="805"/>
    </location>
</feature>
<comment type="caution">
    <text evidence="4">The sequence shown here is derived from an EMBL/GenBank/DDBJ whole genome shotgun (WGS) entry which is preliminary data.</text>
</comment>
<dbReference type="OrthoDB" id="20783at2759"/>
<dbReference type="Proteomes" id="UP000241769">
    <property type="component" value="Unassembled WGS sequence"/>
</dbReference>
<dbReference type="InterPro" id="IPR027417">
    <property type="entry name" value="P-loop_NTPase"/>
</dbReference>
<feature type="compositionally biased region" description="Polar residues" evidence="2">
    <location>
        <begin position="369"/>
        <end position="385"/>
    </location>
</feature>
<accession>A0A2P6N637</accession>
<dbReference type="PANTHER" id="PTHR23086:SF8">
    <property type="entry name" value="PHOSPHATIDYLINOSITOL 5-PHOSPHATE 4-KINASE, ISOFORM A"/>
    <property type="match status" value="1"/>
</dbReference>
<dbReference type="InParanoid" id="A0A2P6N637"/>
<feature type="region of interest" description="Disordered" evidence="2">
    <location>
        <begin position="366"/>
        <end position="386"/>
    </location>
</feature>
<dbReference type="GO" id="GO:0005524">
    <property type="term" value="F:ATP binding"/>
    <property type="evidence" value="ECO:0007669"/>
    <property type="project" value="UniProtKB-UniRule"/>
</dbReference>
<keyword evidence="1" id="KW-0067">ATP-binding</keyword>
<dbReference type="Pfam" id="PF01504">
    <property type="entry name" value="PIP5K"/>
    <property type="match status" value="1"/>
</dbReference>
<dbReference type="AlphaFoldDB" id="A0A2P6N637"/>
<dbReference type="Gene3D" id="3.30.800.10">
    <property type="entry name" value="Phosphatidylinositol Phosphate Kinase II Beta"/>
    <property type="match status" value="1"/>
</dbReference>
<keyword evidence="1" id="KW-0418">Kinase</keyword>
<dbReference type="Gene3D" id="3.30.810.10">
    <property type="entry name" value="2-Layer Sandwich"/>
    <property type="match status" value="1"/>
</dbReference>
<dbReference type="InterPro" id="IPR001806">
    <property type="entry name" value="Small_GTPase"/>
</dbReference>
<dbReference type="GO" id="GO:0046854">
    <property type="term" value="P:phosphatidylinositol phosphate biosynthetic process"/>
    <property type="evidence" value="ECO:0007669"/>
    <property type="project" value="TreeGrafter"/>
</dbReference>
<proteinExistence type="predicted"/>
<dbReference type="EMBL" id="MDYQ01000184">
    <property type="protein sequence ID" value="PRP79416.1"/>
    <property type="molecule type" value="Genomic_DNA"/>
</dbReference>
<sequence length="806" mass="92927">MSFRSQEIEDMTSPRQPVTVELAPTREMILCCDTSLDDARMTSVECLLREEETETWRLGSHYQMERMSSASALRNSRADGGNDADDIVNRDWMLNPEGIRFRKELFAHNKKPETPGRPAMEKSITKREPWMGLTALLGILDEPSIPPSIVAEVREYKIVVYGKTGAGKTSTVMNLCGADIPSTHVETSGIQVVSSFWPIQRKSNNRVVVLKYKLWDCGFAHYRKFNYLAEAMNTNTPKAFLFVFSITDKESLSEVEKQITQLNSDPQLKSVIKMVIATKNDYFFRAEVTKQELVDFSAKFHVPIYFIKNLPDASPSDKAQTEKDMMRIKNDLAEFILTEKDYSQKVQLFKNESRFTVRDRKSEAATRAFSRSQALNTPNSNTSFPDLTIVRDNMQLSYSDDESFGIPATPGFPSPPLLKSGTVASQHPTKVSESSHPSYQLVFDMLTGITTSIVESSAYRAKREEQMKLDYTVQQIVLLPKDFATMHRFNSKEKNHDEEIININMDHHKDFTFRFTDYAPFVFENMRRNFGYDTGDYLKSLGEEIALYELSSPGKSGSFFYFSLDYNFIIKTIVEAEVELFFENFLRSYYQYMLQNPNTLIVRFFGLHMVQPRGYNKELYFTIMDNTLQSEFGMVEKYDLKGSTVGRYASEKEKEHDNVIFKDLDIVMKRKIRLGPINKKKLMDQLEKDTRLLADNNVMDYSFLVGITIPDPTKMKRPLIDDTGKSPPRTRHTSPSIFKADYGGIYSKDRDEIYFFSIIDVFQAWNVRKKVENSLKSLIHESHGISAVRPDVYRERFLKFLNEIIE</sequence>
<evidence type="ECO:0000259" key="3">
    <source>
        <dbReference type="PROSITE" id="PS51455"/>
    </source>
</evidence>
<evidence type="ECO:0000313" key="5">
    <source>
        <dbReference type="Proteomes" id="UP000241769"/>
    </source>
</evidence>
<protein>
    <recommendedName>
        <fullName evidence="3">PIPK domain-containing protein</fullName>
    </recommendedName>
</protein>
<dbReference type="InterPro" id="IPR027484">
    <property type="entry name" value="PInositol-4-P-5-kinase_N"/>
</dbReference>
<dbReference type="GO" id="GO:0005525">
    <property type="term" value="F:GTP binding"/>
    <property type="evidence" value="ECO:0007669"/>
    <property type="project" value="InterPro"/>
</dbReference>
<dbReference type="Gene3D" id="3.40.50.300">
    <property type="entry name" value="P-loop containing nucleotide triphosphate hydrolases"/>
    <property type="match status" value="1"/>
</dbReference>
<gene>
    <name evidence="4" type="ORF">PROFUN_08177</name>
</gene>
<dbReference type="InterPro" id="IPR027483">
    <property type="entry name" value="PInositol-4-P-4/5-kinase_C_sf"/>
</dbReference>